<evidence type="ECO:0000256" key="4">
    <source>
        <dbReference type="ARBA" id="ARBA00022454"/>
    </source>
</evidence>
<comment type="function">
    <text evidence="1">Required for recruitment of CENPA to centromeres and normal chromosome segregation during mitosis.</text>
</comment>
<dbReference type="CTD" id="11339"/>
<keyword evidence="7" id="KW-0498">Mitosis</keyword>
<dbReference type="Proteomes" id="UP001652622">
    <property type="component" value="Unplaced"/>
</dbReference>
<evidence type="ECO:0000256" key="11">
    <source>
        <dbReference type="ARBA" id="ARBA00023328"/>
    </source>
</evidence>
<keyword evidence="4" id="KW-0158">Chromosome</keyword>
<evidence type="ECO:0000313" key="14">
    <source>
        <dbReference type="Proteomes" id="UP001652622"/>
    </source>
</evidence>
<organism evidence="14 15">
    <name type="scientific">Pantherophis guttatus</name>
    <name type="common">Corn snake</name>
    <name type="synonym">Elaphe guttata</name>
    <dbReference type="NCBI Taxonomy" id="94885"/>
    <lineage>
        <taxon>Eukaryota</taxon>
        <taxon>Metazoa</taxon>
        <taxon>Chordata</taxon>
        <taxon>Craniata</taxon>
        <taxon>Vertebrata</taxon>
        <taxon>Euteleostomi</taxon>
        <taxon>Lepidosauria</taxon>
        <taxon>Squamata</taxon>
        <taxon>Bifurcata</taxon>
        <taxon>Unidentata</taxon>
        <taxon>Episquamata</taxon>
        <taxon>Toxicofera</taxon>
        <taxon>Serpentes</taxon>
        <taxon>Colubroidea</taxon>
        <taxon>Colubridae</taxon>
        <taxon>Colubrinae</taxon>
        <taxon>Pantherophis</taxon>
    </lineage>
</organism>
<dbReference type="GO" id="GO:0046872">
    <property type="term" value="F:metal ion binding"/>
    <property type="evidence" value="ECO:0007669"/>
    <property type="project" value="UniProtKB-KW"/>
</dbReference>
<keyword evidence="10" id="KW-0131">Cell cycle</keyword>
<evidence type="ECO:0000256" key="3">
    <source>
        <dbReference type="ARBA" id="ARBA00004584"/>
    </source>
</evidence>
<dbReference type="GeneID" id="117665664"/>
<reference evidence="15" key="1">
    <citation type="submission" date="2025-08" db="UniProtKB">
        <authorList>
            <consortium name="RefSeq"/>
        </authorList>
    </citation>
    <scope>IDENTIFICATION</scope>
    <source>
        <tissue evidence="15">Blood</tissue>
    </source>
</reference>
<evidence type="ECO:0000256" key="1">
    <source>
        <dbReference type="ARBA" id="ARBA00003694"/>
    </source>
</evidence>
<comment type="subcellular location">
    <subcellularLocation>
        <location evidence="3">Chromosome</location>
        <location evidence="3">Centromere</location>
    </subcellularLocation>
    <subcellularLocation>
        <location evidence="2">Nucleus</location>
    </subcellularLocation>
</comment>
<evidence type="ECO:0000256" key="12">
    <source>
        <dbReference type="SAM" id="MobiDB-lite"/>
    </source>
</evidence>
<dbReference type="InterPro" id="IPR004910">
    <property type="entry name" value="Yippee/Mis18/Cereblon"/>
</dbReference>
<evidence type="ECO:0000256" key="8">
    <source>
        <dbReference type="ARBA" id="ARBA00022833"/>
    </source>
</evidence>
<sequence length="229" mass="26084">MSIRKKLRLLFEEPQVGGTITVERAEPGTRPGCQAQQSSTKRESRGERVPGARGLRLEDCVVYQCRRCRVVLGDSLHLCAQEEKLRLFVCFKVTKDVIVEDDLMVCVEGDLIGCTYNTLRCQSCQLDIGFILYSSKSLAYLRGLFCLFKDNITCYLLQTTATVEASKVTCPVVSLKEHVEKLKESLVQVHTRVELLIKKLEEFNQQRITYEKESCKGKPYGYTNRKLNS</sequence>
<dbReference type="InterPro" id="IPR034752">
    <property type="entry name" value="Mis18"/>
</dbReference>
<evidence type="ECO:0000256" key="10">
    <source>
        <dbReference type="ARBA" id="ARBA00023306"/>
    </source>
</evidence>
<evidence type="ECO:0000256" key="2">
    <source>
        <dbReference type="ARBA" id="ARBA00004123"/>
    </source>
</evidence>
<feature type="region of interest" description="Disordered" evidence="12">
    <location>
        <begin position="25"/>
        <end position="50"/>
    </location>
</feature>
<dbReference type="PROSITE" id="PS51793">
    <property type="entry name" value="MIS18"/>
    <property type="match status" value="1"/>
</dbReference>
<feature type="compositionally biased region" description="Basic and acidic residues" evidence="12">
    <location>
        <begin position="40"/>
        <end position="50"/>
    </location>
</feature>
<keyword evidence="11" id="KW-0137">Centromere</keyword>
<evidence type="ECO:0000256" key="9">
    <source>
        <dbReference type="ARBA" id="ARBA00023242"/>
    </source>
</evidence>
<dbReference type="OrthoDB" id="9926299at2759"/>
<protein>
    <submittedName>
        <fullName evidence="15">Protein Mis18-beta isoform X2</fullName>
    </submittedName>
</protein>
<keyword evidence="9" id="KW-0539">Nucleus</keyword>
<dbReference type="GO" id="GO:0007059">
    <property type="term" value="P:chromosome segregation"/>
    <property type="evidence" value="ECO:0007669"/>
    <property type="project" value="TreeGrafter"/>
</dbReference>
<evidence type="ECO:0000259" key="13">
    <source>
        <dbReference type="PROSITE" id="PS51793"/>
    </source>
</evidence>
<accession>A0A6P9BQY8</accession>
<gene>
    <name evidence="15" type="primary">OIP5</name>
</gene>
<evidence type="ECO:0000313" key="15">
    <source>
        <dbReference type="RefSeq" id="XP_034273708.1"/>
    </source>
</evidence>
<evidence type="ECO:0000256" key="7">
    <source>
        <dbReference type="ARBA" id="ARBA00022776"/>
    </source>
</evidence>
<name>A0A6P9BQY8_PANGU</name>
<keyword evidence="5" id="KW-0132">Cell division</keyword>
<evidence type="ECO:0000256" key="6">
    <source>
        <dbReference type="ARBA" id="ARBA00022723"/>
    </source>
</evidence>
<dbReference type="PANTHER" id="PTHR16431">
    <property type="entry name" value="NEUROGENIC PROTEIN MASTERMIND"/>
    <property type="match status" value="1"/>
</dbReference>
<dbReference type="GO" id="GO:0051301">
    <property type="term" value="P:cell division"/>
    <property type="evidence" value="ECO:0007669"/>
    <property type="project" value="UniProtKB-KW"/>
</dbReference>
<feature type="domain" description="Mis18" evidence="13">
    <location>
        <begin position="60"/>
        <end position="157"/>
    </location>
</feature>
<keyword evidence="14" id="KW-1185">Reference proteome</keyword>
<dbReference type="GO" id="GO:0000775">
    <property type="term" value="C:chromosome, centromeric region"/>
    <property type="evidence" value="ECO:0007669"/>
    <property type="project" value="UniProtKB-SubCell"/>
</dbReference>
<proteinExistence type="predicted"/>
<dbReference type="AlphaFoldDB" id="A0A6P9BQY8"/>
<evidence type="ECO:0000256" key="5">
    <source>
        <dbReference type="ARBA" id="ARBA00022618"/>
    </source>
</evidence>
<dbReference type="GO" id="GO:0034080">
    <property type="term" value="P:CENP-A containing chromatin assembly"/>
    <property type="evidence" value="ECO:0007669"/>
    <property type="project" value="TreeGrafter"/>
</dbReference>
<keyword evidence="8" id="KW-0862">Zinc</keyword>
<keyword evidence="6" id="KW-0479">Metal-binding</keyword>
<dbReference type="GO" id="GO:0000785">
    <property type="term" value="C:chromatin"/>
    <property type="evidence" value="ECO:0007669"/>
    <property type="project" value="TreeGrafter"/>
</dbReference>
<dbReference type="GO" id="GO:0005634">
    <property type="term" value="C:nucleus"/>
    <property type="evidence" value="ECO:0007669"/>
    <property type="project" value="UniProtKB-SubCell"/>
</dbReference>
<dbReference type="PANTHER" id="PTHR16431:SF3">
    <property type="entry name" value="PROTEIN MIS18-BETA"/>
    <property type="match status" value="1"/>
</dbReference>
<dbReference type="RefSeq" id="XP_034273708.1">
    <property type="nucleotide sequence ID" value="XM_034417817.2"/>
</dbReference>
<dbReference type="Pfam" id="PF03226">
    <property type="entry name" value="Yippee-Mis18"/>
    <property type="match status" value="1"/>
</dbReference>